<evidence type="ECO:0008006" key="3">
    <source>
        <dbReference type="Google" id="ProtNLM"/>
    </source>
</evidence>
<comment type="caution">
    <text evidence="1">The sequence shown here is derived from an EMBL/GenBank/DDBJ whole genome shotgun (WGS) entry which is preliminary data.</text>
</comment>
<dbReference type="Proteomes" id="UP000076863">
    <property type="component" value="Unassembled WGS sequence"/>
</dbReference>
<dbReference type="EMBL" id="AZHA01000002">
    <property type="protein sequence ID" value="OAA51037.1"/>
    <property type="molecule type" value="Genomic_DNA"/>
</dbReference>
<gene>
    <name evidence="1" type="ORF">BBO_00984</name>
</gene>
<sequence length="184" mass="19835">MSIELLRAMLDDYANTLYSSSTSARHCQHALYNTGWPLVPNHIDLPENNIHVDPGMLAGSLGICDWRGAQVRPFGTALGLIEVAPLDTLTTSGDFWRYHSAHEELRAHFWTLFYGYCGGGAAGGGQAASGDCEARGSLFDSWVTGQCNVGRQKRGAAGLGFLWAVLRHGDSLSAHATTLRALES</sequence>
<reference evidence="1 2" key="1">
    <citation type="journal article" date="2016" name="Genome Biol. Evol.">
        <title>Divergent and convergent evolution of fungal pathogenicity.</title>
        <authorList>
            <person name="Shang Y."/>
            <person name="Xiao G."/>
            <person name="Zheng P."/>
            <person name="Cen K."/>
            <person name="Zhan S."/>
            <person name="Wang C."/>
        </authorList>
    </citation>
    <scope>NUCLEOTIDE SEQUENCE [LARGE SCALE GENOMIC DNA]</scope>
    <source>
        <strain evidence="1 2">RCEF 3172</strain>
    </source>
</reference>
<proteinExistence type="predicted"/>
<organism evidence="1 2">
    <name type="scientific">Beauveria brongniartii RCEF 3172</name>
    <dbReference type="NCBI Taxonomy" id="1081107"/>
    <lineage>
        <taxon>Eukaryota</taxon>
        <taxon>Fungi</taxon>
        <taxon>Dikarya</taxon>
        <taxon>Ascomycota</taxon>
        <taxon>Pezizomycotina</taxon>
        <taxon>Sordariomycetes</taxon>
        <taxon>Hypocreomycetidae</taxon>
        <taxon>Hypocreales</taxon>
        <taxon>Cordycipitaceae</taxon>
        <taxon>Beauveria</taxon>
        <taxon>Beauveria brongniartii</taxon>
    </lineage>
</organism>
<name>A0A167K033_9HYPO</name>
<keyword evidence="2" id="KW-1185">Reference proteome</keyword>
<evidence type="ECO:0000313" key="1">
    <source>
        <dbReference type="EMBL" id="OAA51037.1"/>
    </source>
</evidence>
<dbReference type="AlphaFoldDB" id="A0A167K033"/>
<evidence type="ECO:0000313" key="2">
    <source>
        <dbReference type="Proteomes" id="UP000076863"/>
    </source>
</evidence>
<dbReference type="OrthoDB" id="4865698at2759"/>
<protein>
    <recommendedName>
        <fullName evidence="3">Aminoglycoside phosphotransferase domain-containing protein</fullName>
    </recommendedName>
</protein>
<accession>A0A167K033</accession>